<reference evidence="1 2" key="1">
    <citation type="journal article" date="2019" name="Commun. Biol.">
        <title>The bagworm genome reveals a unique fibroin gene that provides high tensile strength.</title>
        <authorList>
            <person name="Kono N."/>
            <person name="Nakamura H."/>
            <person name="Ohtoshi R."/>
            <person name="Tomita M."/>
            <person name="Numata K."/>
            <person name="Arakawa K."/>
        </authorList>
    </citation>
    <scope>NUCLEOTIDE SEQUENCE [LARGE SCALE GENOMIC DNA]</scope>
</reference>
<accession>A0A4C1XZV8</accession>
<dbReference type="EMBL" id="BGZK01001023">
    <property type="protein sequence ID" value="GBP68770.1"/>
    <property type="molecule type" value="Genomic_DNA"/>
</dbReference>
<dbReference type="Gene3D" id="3.30.420.10">
    <property type="entry name" value="Ribonuclease H-like superfamily/Ribonuclease H"/>
    <property type="match status" value="1"/>
</dbReference>
<dbReference type="GO" id="GO:0008168">
    <property type="term" value="F:methyltransferase activity"/>
    <property type="evidence" value="ECO:0007669"/>
    <property type="project" value="UniProtKB-KW"/>
</dbReference>
<protein>
    <submittedName>
        <fullName evidence="1">Histone-lysine N-methyltransferase SETMAR</fullName>
    </submittedName>
</protein>
<keyword evidence="1" id="KW-0808">Transferase</keyword>
<keyword evidence="1" id="KW-0489">Methyltransferase</keyword>
<dbReference type="GO" id="GO:0032259">
    <property type="term" value="P:methylation"/>
    <property type="evidence" value="ECO:0007669"/>
    <property type="project" value="UniProtKB-KW"/>
</dbReference>
<dbReference type="AlphaFoldDB" id="A0A4C1XZV8"/>
<proteinExistence type="predicted"/>
<name>A0A4C1XZV8_EUMVA</name>
<dbReference type="PANTHER" id="PTHR46060:SF1">
    <property type="entry name" value="MARINER MOS1 TRANSPOSASE-LIKE PROTEIN"/>
    <property type="match status" value="1"/>
</dbReference>
<dbReference type="GO" id="GO:0003676">
    <property type="term" value="F:nucleic acid binding"/>
    <property type="evidence" value="ECO:0007669"/>
    <property type="project" value="InterPro"/>
</dbReference>
<keyword evidence="2" id="KW-1185">Reference proteome</keyword>
<comment type="caution">
    <text evidence="1">The sequence shown here is derived from an EMBL/GenBank/DDBJ whole genome shotgun (WGS) entry which is preliminary data.</text>
</comment>
<dbReference type="InterPro" id="IPR036397">
    <property type="entry name" value="RNaseH_sf"/>
</dbReference>
<dbReference type="STRING" id="151549.A0A4C1XZV8"/>
<dbReference type="PANTHER" id="PTHR46060">
    <property type="entry name" value="MARINER MOS1 TRANSPOSASE-LIKE PROTEIN"/>
    <property type="match status" value="1"/>
</dbReference>
<dbReference type="OrthoDB" id="616263at2759"/>
<organism evidence="1 2">
    <name type="scientific">Eumeta variegata</name>
    <name type="common">Bagworm moth</name>
    <name type="synonym">Eumeta japonica</name>
    <dbReference type="NCBI Taxonomy" id="151549"/>
    <lineage>
        <taxon>Eukaryota</taxon>
        <taxon>Metazoa</taxon>
        <taxon>Ecdysozoa</taxon>
        <taxon>Arthropoda</taxon>
        <taxon>Hexapoda</taxon>
        <taxon>Insecta</taxon>
        <taxon>Pterygota</taxon>
        <taxon>Neoptera</taxon>
        <taxon>Endopterygota</taxon>
        <taxon>Lepidoptera</taxon>
        <taxon>Glossata</taxon>
        <taxon>Ditrysia</taxon>
        <taxon>Tineoidea</taxon>
        <taxon>Psychidae</taxon>
        <taxon>Oiketicinae</taxon>
        <taxon>Eumeta</taxon>
    </lineage>
</organism>
<gene>
    <name evidence="1" type="primary">SETMAR</name>
    <name evidence="1" type="ORF">EVAR_83503_1</name>
</gene>
<evidence type="ECO:0000313" key="2">
    <source>
        <dbReference type="Proteomes" id="UP000299102"/>
    </source>
</evidence>
<dbReference type="InterPro" id="IPR052709">
    <property type="entry name" value="Transposase-MT_Hybrid"/>
</dbReference>
<sequence>MDYVRQERAKKIVVKRQKGVVFDHDNASPHTSLPTHQILREFGWEVLMHPPCSLDLAPSDFQLFRSLQNSLETIEKDKALTHAANASAQHVMRMRTTLRPSPTPALDAGLMPIVLDQCESRVKCDVSPCGNSKTIIAVLRPRGGRGHLMYKQNPRIAIL</sequence>
<dbReference type="Proteomes" id="UP000299102">
    <property type="component" value="Unassembled WGS sequence"/>
</dbReference>
<evidence type="ECO:0000313" key="1">
    <source>
        <dbReference type="EMBL" id="GBP68770.1"/>
    </source>
</evidence>